<dbReference type="AlphaFoldDB" id="A0A9P6PPN4"/>
<keyword evidence="3" id="KW-0805">Transcription regulation</keyword>
<dbReference type="OrthoDB" id="2428527at2759"/>
<dbReference type="InterPro" id="IPR007219">
    <property type="entry name" value="XnlR_reg_dom"/>
</dbReference>
<evidence type="ECO:0000259" key="8">
    <source>
        <dbReference type="SMART" id="SM00906"/>
    </source>
</evidence>
<protein>
    <recommendedName>
        <fullName evidence="8">Xylanolytic transcriptional activator regulatory domain-containing protein</fullName>
    </recommendedName>
</protein>
<keyword evidence="10" id="KW-1185">Reference proteome</keyword>
<feature type="region of interest" description="Disordered" evidence="7">
    <location>
        <begin position="159"/>
        <end position="189"/>
    </location>
</feature>
<evidence type="ECO:0000256" key="7">
    <source>
        <dbReference type="SAM" id="MobiDB-lite"/>
    </source>
</evidence>
<keyword evidence="1" id="KW-0479">Metal-binding</keyword>
<evidence type="ECO:0000256" key="6">
    <source>
        <dbReference type="ARBA" id="ARBA00023242"/>
    </source>
</evidence>
<keyword evidence="6" id="KW-0539">Nucleus</keyword>
<accession>A0A9P6PPN4</accession>
<feature type="region of interest" description="Disordered" evidence="7">
    <location>
        <begin position="556"/>
        <end position="584"/>
    </location>
</feature>
<evidence type="ECO:0000256" key="2">
    <source>
        <dbReference type="ARBA" id="ARBA00022833"/>
    </source>
</evidence>
<feature type="compositionally biased region" description="Low complexity" evidence="7">
    <location>
        <begin position="100"/>
        <end position="117"/>
    </location>
</feature>
<feature type="compositionally biased region" description="Low complexity" evidence="7">
    <location>
        <begin position="1"/>
        <end position="17"/>
    </location>
</feature>
<keyword evidence="5" id="KW-0804">Transcription</keyword>
<proteinExistence type="predicted"/>
<dbReference type="CDD" id="cd12148">
    <property type="entry name" value="fungal_TF_MHR"/>
    <property type="match status" value="1"/>
</dbReference>
<evidence type="ECO:0000256" key="4">
    <source>
        <dbReference type="ARBA" id="ARBA00023125"/>
    </source>
</evidence>
<dbReference type="InterPro" id="IPR051615">
    <property type="entry name" value="Transcr_Regulatory_Elem"/>
</dbReference>
<evidence type="ECO:0000256" key="3">
    <source>
        <dbReference type="ARBA" id="ARBA00023015"/>
    </source>
</evidence>
<keyword evidence="4" id="KW-0238">DNA-binding</keyword>
<evidence type="ECO:0000313" key="10">
    <source>
        <dbReference type="Proteomes" id="UP000726737"/>
    </source>
</evidence>
<evidence type="ECO:0000313" key="9">
    <source>
        <dbReference type="EMBL" id="KAG0249808.1"/>
    </source>
</evidence>
<evidence type="ECO:0000256" key="5">
    <source>
        <dbReference type="ARBA" id="ARBA00023163"/>
    </source>
</evidence>
<feature type="domain" description="Xylanolytic transcriptional activator regulatory" evidence="8">
    <location>
        <begin position="529"/>
        <end position="633"/>
    </location>
</feature>
<sequence length="949" mass="104400">MSLSQARSRARSDSGSASGSGSGSSTGNRSSQDRTFARVSPLVSPPIQLSNQSLISIPPFQELTHADRTQHVKVTLPSIASMGSSIMPLSTASLSSLSLQSSRSSSSTGPVESSPSSRIAQPQHEGRGMHDFGSASSITSERPILPLQSTSDPRIQSLLVDRSNSPISLPDDESIVKRPSAKKQAPLPIHSSKDPLYSLSTASIRARKNALETENIQRASHLYADYVAKIKSLSLPSMDDPTAVNKSTLLSPSDSNHANAALEDIDVEMGEAQSNPQGVHSAVASTAASFEGQNQVKDNHMILSATQTFSEDGPQVLQRLGKTGMLHSLVQQYFTLIHPQFMILHKNRFLIHFWAEYGPYPEAKELHTRLLQAVPRDNVWKGSVETPLRSDGAIRNGSNDTNNSSPLLLMAMLALTSRHIDDRGPLKSTVAEKQQRIVRSLKLVSDEYRTEQVNMCMEKAQVAHLEELMETDVDGNSVRGENLKDRGEQYFQWASEMLKVEYEQPSLMVVQSLLLLREYAVMAGNHRQAYMYGGTAITMAMQLGWHHAHLVRTPNCEEDPSIPAPARGSAEANAVQDRQKENKAKDEEQKMCWWHCFIVDRWMSAAYNRPVSIPVHAFDKTHLRPLPKPKEMSLPKSADSVQSATSVLTSDIWLSNGGQDDSAIASSLRENGGVNILPYGAGVQPNSTTDLPGAQIRAKAFFDQQCRQALLLNDIIGFLSSLTEDLFVSSTEFEKLSEALDDWYHNLAEWQTFPLLGIMNSGHGKHQGQKQQPLTQGYRESIGTTKMLTSTTHADEGRDVVQCALLGISFHTIRILLYRPFLRTNLRHPPCQPARASAICAQSANAMTALAESLMNQMDPAIQPCLLMRHQFPLVTAAGIQLMNSNLEDEPRLSTPAKINLLKTIRLLRDADRSSWGAGIQDGIHELLRDLFPAQTRQMYESSGPAMAS</sequence>
<dbReference type="GO" id="GO:0003677">
    <property type="term" value="F:DNA binding"/>
    <property type="evidence" value="ECO:0007669"/>
    <property type="project" value="UniProtKB-KW"/>
</dbReference>
<feature type="region of interest" description="Disordered" evidence="7">
    <location>
        <begin position="100"/>
        <end position="136"/>
    </location>
</feature>
<dbReference type="PANTHER" id="PTHR31313:SF78">
    <property type="entry name" value="TRANSCRIPTION FACTOR DOMAIN-CONTAINING PROTEIN"/>
    <property type="match status" value="1"/>
</dbReference>
<evidence type="ECO:0000256" key="1">
    <source>
        <dbReference type="ARBA" id="ARBA00022723"/>
    </source>
</evidence>
<dbReference type="GO" id="GO:0008270">
    <property type="term" value="F:zinc ion binding"/>
    <property type="evidence" value="ECO:0007669"/>
    <property type="project" value="InterPro"/>
</dbReference>
<comment type="caution">
    <text evidence="9">The sequence shown here is derived from an EMBL/GenBank/DDBJ whole genome shotgun (WGS) entry which is preliminary data.</text>
</comment>
<dbReference type="Proteomes" id="UP000726737">
    <property type="component" value="Unassembled WGS sequence"/>
</dbReference>
<dbReference type="PANTHER" id="PTHR31313">
    <property type="entry name" value="TY1 ENHANCER ACTIVATOR"/>
    <property type="match status" value="1"/>
</dbReference>
<reference evidence="9" key="1">
    <citation type="journal article" date="2020" name="Fungal Divers.">
        <title>Resolving the Mortierellaceae phylogeny through synthesis of multi-gene phylogenetics and phylogenomics.</title>
        <authorList>
            <person name="Vandepol N."/>
            <person name="Liber J."/>
            <person name="Desiro A."/>
            <person name="Na H."/>
            <person name="Kennedy M."/>
            <person name="Barry K."/>
            <person name="Grigoriev I.V."/>
            <person name="Miller A.N."/>
            <person name="O'Donnell K."/>
            <person name="Stajich J.E."/>
            <person name="Bonito G."/>
        </authorList>
    </citation>
    <scope>NUCLEOTIDE SEQUENCE</scope>
    <source>
        <strain evidence="9">KOD948</strain>
    </source>
</reference>
<name>A0A9P6PPN4_9FUNG</name>
<organism evidence="9 10">
    <name type="scientific">Mortierella polycephala</name>
    <dbReference type="NCBI Taxonomy" id="41804"/>
    <lineage>
        <taxon>Eukaryota</taxon>
        <taxon>Fungi</taxon>
        <taxon>Fungi incertae sedis</taxon>
        <taxon>Mucoromycota</taxon>
        <taxon>Mortierellomycotina</taxon>
        <taxon>Mortierellomycetes</taxon>
        <taxon>Mortierellales</taxon>
        <taxon>Mortierellaceae</taxon>
        <taxon>Mortierella</taxon>
    </lineage>
</organism>
<feature type="region of interest" description="Disordered" evidence="7">
    <location>
        <begin position="1"/>
        <end position="48"/>
    </location>
</feature>
<dbReference type="EMBL" id="JAAAJA010000763">
    <property type="protein sequence ID" value="KAG0249808.1"/>
    <property type="molecule type" value="Genomic_DNA"/>
</dbReference>
<gene>
    <name evidence="9" type="ORF">BG011_008920</name>
</gene>
<dbReference type="SMART" id="SM00906">
    <property type="entry name" value="Fungal_trans"/>
    <property type="match status" value="1"/>
</dbReference>
<dbReference type="Pfam" id="PF04082">
    <property type="entry name" value="Fungal_trans"/>
    <property type="match status" value="1"/>
</dbReference>
<keyword evidence="2" id="KW-0862">Zinc</keyword>
<dbReference type="GO" id="GO:0006351">
    <property type="term" value="P:DNA-templated transcription"/>
    <property type="evidence" value="ECO:0007669"/>
    <property type="project" value="InterPro"/>
</dbReference>